<evidence type="ECO:0000313" key="2">
    <source>
        <dbReference type="EMBL" id="MBC2883630.1"/>
    </source>
</evidence>
<keyword evidence="1" id="KW-0812">Transmembrane</keyword>
<keyword evidence="1" id="KW-0472">Membrane</keyword>
<evidence type="ECO:0000313" key="3">
    <source>
        <dbReference type="Proteomes" id="UP000552683"/>
    </source>
</evidence>
<dbReference type="PIRSF" id="PIRSF015875">
    <property type="entry name" value="UCP015875"/>
    <property type="match status" value="1"/>
</dbReference>
<evidence type="ECO:0000256" key="1">
    <source>
        <dbReference type="SAM" id="Phobius"/>
    </source>
</evidence>
<keyword evidence="1" id="KW-1133">Transmembrane helix</keyword>
<accession>A0A842JA16</accession>
<proteinExistence type="predicted"/>
<organism evidence="2 3">
    <name type="scientific">Campylobacter massiliensis</name>
    <dbReference type="NCBI Taxonomy" id="2762557"/>
    <lineage>
        <taxon>Bacteria</taxon>
        <taxon>Pseudomonadati</taxon>
        <taxon>Campylobacterota</taxon>
        <taxon>Epsilonproteobacteria</taxon>
        <taxon>Campylobacterales</taxon>
        <taxon>Campylobacteraceae</taxon>
        <taxon>Campylobacter</taxon>
    </lineage>
</organism>
<feature type="transmembrane region" description="Helical" evidence="1">
    <location>
        <begin position="92"/>
        <end position="116"/>
    </location>
</feature>
<dbReference type="AlphaFoldDB" id="A0A842JA16"/>
<comment type="caution">
    <text evidence="2">The sequence shown here is derived from an EMBL/GenBank/DDBJ whole genome shotgun (WGS) entry which is preliminary data.</text>
</comment>
<keyword evidence="3" id="KW-1185">Reference proteome</keyword>
<dbReference type="EMBL" id="JACLZK010000002">
    <property type="protein sequence ID" value="MBC2883630.1"/>
    <property type="molecule type" value="Genomic_DNA"/>
</dbReference>
<dbReference type="Proteomes" id="UP000552683">
    <property type="component" value="Unassembled WGS sequence"/>
</dbReference>
<dbReference type="RefSeq" id="WP_185899144.1">
    <property type="nucleotide sequence ID" value="NZ_JACLZK010000002.1"/>
</dbReference>
<gene>
    <name evidence="2" type="ORF">H7R39_10280</name>
</gene>
<name>A0A842JA16_9BACT</name>
<feature type="transmembrane region" description="Helical" evidence="1">
    <location>
        <begin position="52"/>
        <end position="72"/>
    </location>
</feature>
<protein>
    <submittedName>
        <fullName evidence="2">Copper resistance protein CopD</fullName>
    </submittedName>
</protein>
<sequence>MQAIYPYAHLIHLICAIIFVGFLFFDVIIFSRAKKKLPAEIAQKAQQAITSVAIKIMPLCVLILILTGGMMMSSWVGSKAGGYFASNLQTALMIKVVLAMLIFAAVATNLTCKFILKRPSPLGNIHPFAFAAAAVVVILAKVMFMV</sequence>
<feature type="transmembrane region" description="Helical" evidence="1">
    <location>
        <begin position="128"/>
        <end position="145"/>
    </location>
</feature>
<feature type="transmembrane region" description="Helical" evidence="1">
    <location>
        <begin position="6"/>
        <end position="31"/>
    </location>
</feature>
<dbReference type="InterPro" id="IPR007418">
    <property type="entry name" value="DUF474"/>
</dbReference>
<reference evidence="2 3" key="1">
    <citation type="submission" date="2020-08" db="EMBL/GenBank/DDBJ databases">
        <title>Complete genome and description of Campylobacter massiliensis Marseille-Q3452 sp. nov.</title>
        <authorList>
            <person name="Antezack A."/>
        </authorList>
    </citation>
    <scope>NUCLEOTIDE SEQUENCE [LARGE SCALE GENOMIC DNA]</scope>
    <source>
        <strain evidence="2 3">Marseille-Q3452</strain>
    </source>
</reference>